<protein>
    <submittedName>
        <fullName evidence="1">Uncharacterized protein</fullName>
    </submittedName>
</protein>
<dbReference type="EMBL" id="CP024621">
    <property type="protein sequence ID" value="QHD50036.1"/>
    <property type="molecule type" value="Genomic_DNA"/>
</dbReference>
<evidence type="ECO:0000313" key="1">
    <source>
        <dbReference type="EMBL" id="QHD50036.1"/>
    </source>
</evidence>
<evidence type="ECO:0000313" key="2">
    <source>
        <dbReference type="Proteomes" id="UP000463949"/>
    </source>
</evidence>
<proteinExistence type="predicted"/>
<gene>
    <name evidence="1" type="ORF">CTT34_10210</name>
</gene>
<dbReference type="Proteomes" id="UP000463949">
    <property type="component" value="Chromosome"/>
</dbReference>
<dbReference type="AlphaFoldDB" id="A0A857GNF2"/>
<accession>A0A857GNF2</accession>
<organism evidence="1 2">
    <name type="scientific">Vreelandella aquamarina</name>
    <dbReference type="NCBI Taxonomy" id="77097"/>
    <lineage>
        <taxon>Bacteria</taxon>
        <taxon>Pseudomonadati</taxon>
        <taxon>Pseudomonadota</taxon>
        <taxon>Gammaproteobacteria</taxon>
        <taxon>Oceanospirillales</taxon>
        <taxon>Halomonadaceae</taxon>
        <taxon>Vreelandella</taxon>
    </lineage>
</organism>
<name>A0A857GNF2_9GAMM</name>
<dbReference type="OrthoDB" id="6173080at2"/>
<dbReference type="KEGG" id="hmd:CTT34_10210"/>
<sequence length="64" mass="7184">MKWRLKDKANDRCIVSDCGQYQISKFTCGGVDLFIVYHQGSEIGDAQNGNQARRIAEKHKQGAV</sequence>
<reference evidence="1 2" key="1">
    <citation type="submission" date="2017-10" db="EMBL/GenBank/DDBJ databases">
        <title>Coral associated bacteria.</title>
        <authorList>
            <person name="Wang X."/>
        </authorList>
    </citation>
    <scope>NUCLEOTIDE SEQUENCE [LARGE SCALE GENOMIC DNA]</scope>
    <source>
        <strain evidence="1 2">SCSIO 43005</strain>
    </source>
</reference>
<dbReference type="RefSeq" id="WP_159342349.1">
    <property type="nucleotide sequence ID" value="NZ_CP024621.1"/>
</dbReference>